<keyword evidence="3" id="KW-1185">Reference proteome</keyword>
<feature type="signal peptide" evidence="1">
    <location>
        <begin position="1"/>
        <end position="24"/>
    </location>
</feature>
<reference evidence="2" key="2">
    <citation type="journal article" date="2023" name="IMA Fungus">
        <title>Comparative genomic study of the Penicillium genus elucidates a diverse pangenome and 15 lateral gene transfer events.</title>
        <authorList>
            <person name="Petersen C."/>
            <person name="Sorensen T."/>
            <person name="Nielsen M.R."/>
            <person name="Sondergaard T.E."/>
            <person name="Sorensen J.L."/>
            <person name="Fitzpatrick D.A."/>
            <person name="Frisvad J.C."/>
            <person name="Nielsen K.L."/>
        </authorList>
    </citation>
    <scope>NUCLEOTIDE SEQUENCE</scope>
    <source>
        <strain evidence="2">IBT 29864</strain>
    </source>
</reference>
<accession>A0A9W9S1X8</accession>
<reference evidence="2" key="1">
    <citation type="submission" date="2022-11" db="EMBL/GenBank/DDBJ databases">
        <authorList>
            <person name="Petersen C."/>
        </authorList>
    </citation>
    <scope>NUCLEOTIDE SEQUENCE</scope>
    <source>
        <strain evidence="2">IBT 29864</strain>
    </source>
</reference>
<proteinExistence type="predicted"/>
<evidence type="ECO:0000313" key="3">
    <source>
        <dbReference type="Proteomes" id="UP001147782"/>
    </source>
</evidence>
<gene>
    <name evidence="2" type="ORF">N7496_005917</name>
</gene>
<dbReference type="AlphaFoldDB" id="A0A9W9S1X8"/>
<dbReference type="Proteomes" id="UP001147782">
    <property type="component" value="Unassembled WGS sequence"/>
</dbReference>
<dbReference type="OrthoDB" id="5229624at2759"/>
<name>A0A9W9S1X8_9EURO</name>
<keyword evidence="1" id="KW-0732">Signal</keyword>
<sequence length="337" mass="36160">MRFSNTSNMLRLSIGLAVLPLAAALVGRSATNTSNSHCSRTCMSNIVTQILDSMVAHDPYAVPMAPTYKATENSHPAAIGMMTSWRTIAKAGPPSLLAIDTTNGTAYFALDVSEGNDATEAVLRGRIKVVHQKISELELFINRYRGDHGFSFSAAELPTNYEALMSPPANRTKASRATLEALSESLFATSSNFSVTVGDNCQFTELGWKVVDPGTNGTGSTTPLDCTWPSDHPTDTNARVGLVIDEELGFVVTSGTIQGTVYPYGNISAFIPNAMTSAQEAQEVWIKEMEALGTIPLLSPTGATGDTLEVLQYYNGELQSMQINVYLSGPDMTSPWL</sequence>
<dbReference type="RefSeq" id="XP_056554259.1">
    <property type="nucleotide sequence ID" value="XM_056698846.1"/>
</dbReference>
<protein>
    <submittedName>
        <fullName evidence="2">Uncharacterized protein</fullName>
    </submittedName>
</protein>
<evidence type="ECO:0000256" key="1">
    <source>
        <dbReference type="SAM" id="SignalP"/>
    </source>
</evidence>
<dbReference type="GeneID" id="81438025"/>
<comment type="caution">
    <text evidence="2">The sequence shown here is derived from an EMBL/GenBank/DDBJ whole genome shotgun (WGS) entry which is preliminary data.</text>
</comment>
<evidence type="ECO:0000313" key="2">
    <source>
        <dbReference type="EMBL" id="KAJ5369825.1"/>
    </source>
</evidence>
<organism evidence="2 3">
    <name type="scientific">Penicillium cataractarum</name>
    <dbReference type="NCBI Taxonomy" id="2100454"/>
    <lineage>
        <taxon>Eukaryota</taxon>
        <taxon>Fungi</taxon>
        <taxon>Dikarya</taxon>
        <taxon>Ascomycota</taxon>
        <taxon>Pezizomycotina</taxon>
        <taxon>Eurotiomycetes</taxon>
        <taxon>Eurotiomycetidae</taxon>
        <taxon>Eurotiales</taxon>
        <taxon>Aspergillaceae</taxon>
        <taxon>Penicillium</taxon>
    </lineage>
</organism>
<feature type="chain" id="PRO_5040829659" evidence="1">
    <location>
        <begin position="25"/>
        <end position="337"/>
    </location>
</feature>
<dbReference type="EMBL" id="JAPZBS010000005">
    <property type="protein sequence ID" value="KAJ5369825.1"/>
    <property type="molecule type" value="Genomic_DNA"/>
</dbReference>